<evidence type="ECO:0000256" key="4">
    <source>
        <dbReference type="ARBA" id="ARBA00007970"/>
    </source>
</evidence>
<dbReference type="InterPro" id="IPR015421">
    <property type="entry name" value="PyrdxlP-dep_Trfase_major"/>
</dbReference>
<evidence type="ECO:0000313" key="15">
    <source>
        <dbReference type="Proteomes" id="UP000028713"/>
    </source>
</evidence>
<evidence type="ECO:0000256" key="8">
    <source>
        <dbReference type="ARBA" id="ARBA00022679"/>
    </source>
</evidence>
<evidence type="ECO:0000256" key="10">
    <source>
        <dbReference type="ARBA" id="ARBA00023102"/>
    </source>
</evidence>
<dbReference type="STRING" id="236814.IX39_11285"/>
<comment type="caution">
    <text evidence="14">The sequence shown here is derived from an EMBL/GenBank/DDBJ whole genome shotgun (WGS) entry which is preliminary data.</text>
</comment>
<evidence type="ECO:0000256" key="5">
    <source>
        <dbReference type="ARBA" id="ARBA00011738"/>
    </source>
</evidence>
<dbReference type="CDD" id="cd00609">
    <property type="entry name" value="AAT_like"/>
    <property type="match status" value="1"/>
</dbReference>
<keyword evidence="6 12" id="KW-0032">Aminotransferase</keyword>
<evidence type="ECO:0000256" key="9">
    <source>
        <dbReference type="ARBA" id="ARBA00022898"/>
    </source>
</evidence>
<dbReference type="EC" id="2.6.1.9" evidence="12"/>
<dbReference type="HAMAP" id="MF_01023">
    <property type="entry name" value="HisC_aminotrans_2"/>
    <property type="match status" value="1"/>
</dbReference>
<dbReference type="PROSITE" id="PS00599">
    <property type="entry name" value="AA_TRANSFER_CLASS_2"/>
    <property type="match status" value="1"/>
</dbReference>
<keyword evidence="9 12" id="KW-0663">Pyridoxal phosphate</keyword>
<dbReference type="NCBIfam" id="TIGR01141">
    <property type="entry name" value="hisC"/>
    <property type="match status" value="1"/>
</dbReference>
<sequence length="344" mass="39420">MKEFNINSLVRKNILELQPYISFRDHNEFKNPVLLDANESPFGELNRYPDSTQKELKQKLSEIKNISTDQIAVGNGSDELIDLIVKIFCEPKKDSILIMNPSFAMYGFYASINENKVIKLDLNENFEIVKNDFLKISAGFKPKVFFLCSPNNPTGNVIEDVEFYIKNFNGIVVVDEAYIEFSGKKSCTELLEKYPNLIVLQTFSKAWGMAGARVGIAYSSKEIIKLINTVKSPYNVNALSLNKIIETITKQEVTKNNIENTLIEISWLKNEFEAINCVQKVYSTHANFFLIEFENVEKVYKKLLENEILTSKRSPQIPNCIRINVGNREENTQLIKVLKQCKTI</sequence>
<evidence type="ECO:0000256" key="12">
    <source>
        <dbReference type="HAMAP-Rule" id="MF_01023"/>
    </source>
</evidence>
<dbReference type="PANTHER" id="PTHR42885">
    <property type="entry name" value="HISTIDINOL-PHOSPHATE AMINOTRANSFERASE-RELATED"/>
    <property type="match status" value="1"/>
</dbReference>
<dbReference type="OrthoDB" id="9813612at2"/>
<evidence type="ECO:0000256" key="3">
    <source>
        <dbReference type="ARBA" id="ARBA00005189"/>
    </source>
</evidence>
<dbReference type="PANTHER" id="PTHR42885:SF2">
    <property type="entry name" value="HISTIDINOL-PHOSPHATE AMINOTRANSFERASE"/>
    <property type="match status" value="1"/>
</dbReference>
<keyword evidence="8 12" id="KW-0808">Transferase</keyword>
<accession>A0A085Z9Q0</accession>
<keyword evidence="10 12" id="KW-0368">Histidine biosynthesis</keyword>
<dbReference type="SUPFAM" id="SSF53383">
    <property type="entry name" value="PLP-dependent transferases"/>
    <property type="match status" value="1"/>
</dbReference>
<evidence type="ECO:0000256" key="2">
    <source>
        <dbReference type="ARBA" id="ARBA00005011"/>
    </source>
</evidence>
<evidence type="ECO:0000256" key="6">
    <source>
        <dbReference type="ARBA" id="ARBA00022576"/>
    </source>
</evidence>
<gene>
    <name evidence="12" type="primary">hisC</name>
    <name evidence="14" type="ORF">IX39_11285</name>
</gene>
<dbReference type="GO" id="GO:0030170">
    <property type="term" value="F:pyridoxal phosphate binding"/>
    <property type="evidence" value="ECO:0007669"/>
    <property type="project" value="InterPro"/>
</dbReference>
<dbReference type="Pfam" id="PF00155">
    <property type="entry name" value="Aminotran_1_2"/>
    <property type="match status" value="1"/>
</dbReference>
<dbReference type="AlphaFoldDB" id="A0A085Z9Q0"/>
<dbReference type="Gene3D" id="3.90.1150.10">
    <property type="entry name" value="Aspartate Aminotransferase, domain 1"/>
    <property type="match status" value="1"/>
</dbReference>
<dbReference type="InterPro" id="IPR015422">
    <property type="entry name" value="PyrdxlP-dep_Trfase_small"/>
</dbReference>
<feature type="domain" description="Aminotransferase class I/classII large" evidence="13">
    <location>
        <begin position="40"/>
        <end position="338"/>
    </location>
</feature>
<comment type="cofactor">
    <cofactor evidence="1 12">
        <name>pyridoxal 5'-phosphate</name>
        <dbReference type="ChEBI" id="CHEBI:597326"/>
    </cofactor>
</comment>
<keyword evidence="15" id="KW-1185">Reference proteome</keyword>
<dbReference type="InterPro" id="IPR015424">
    <property type="entry name" value="PyrdxlP-dep_Trfase"/>
</dbReference>
<dbReference type="GO" id="GO:0004400">
    <property type="term" value="F:histidinol-phosphate transaminase activity"/>
    <property type="evidence" value="ECO:0007669"/>
    <property type="project" value="UniProtKB-UniRule"/>
</dbReference>
<comment type="similarity">
    <text evidence="4 12">Belongs to the class-II pyridoxal-phosphate-dependent aminotransferase family. Histidinol-phosphate aminotransferase subfamily.</text>
</comment>
<comment type="catalytic activity">
    <reaction evidence="11 12">
        <text>L-histidinol phosphate + 2-oxoglutarate = 3-(imidazol-4-yl)-2-oxopropyl phosphate + L-glutamate</text>
        <dbReference type="Rhea" id="RHEA:23744"/>
        <dbReference type="ChEBI" id="CHEBI:16810"/>
        <dbReference type="ChEBI" id="CHEBI:29985"/>
        <dbReference type="ChEBI" id="CHEBI:57766"/>
        <dbReference type="ChEBI" id="CHEBI:57980"/>
        <dbReference type="EC" id="2.6.1.9"/>
    </reaction>
</comment>
<comment type="subunit">
    <text evidence="5 12">Homodimer.</text>
</comment>
<feature type="modified residue" description="N6-(pyridoxal phosphate)lysine" evidence="12">
    <location>
        <position position="205"/>
    </location>
</feature>
<evidence type="ECO:0000256" key="1">
    <source>
        <dbReference type="ARBA" id="ARBA00001933"/>
    </source>
</evidence>
<dbReference type="InterPro" id="IPR005861">
    <property type="entry name" value="HisP_aminotrans"/>
</dbReference>
<dbReference type="InterPro" id="IPR004839">
    <property type="entry name" value="Aminotransferase_I/II_large"/>
</dbReference>
<evidence type="ECO:0000313" key="14">
    <source>
        <dbReference type="EMBL" id="KFF01164.1"/>
    </source>
</evidence>
<comment type="pathway">
    <text evidence="2 12">Amino-acid biosynthesis; L-histidine biosynthesis; L-histidine from 5-phospho-alpha-D-ribose 1-diphosphate: step 7/9.</text>
</comment>
<reference evidence="14 15" key="1">
    <citation type="submission" date="2014-07" db="EMBL/GenBank/DDBJ databases">
        <title>Genome of Chryseobacterium formosense LMG 24722.</title>
        <authorList>
            <person name="Pipes S.E."/>
            <person name="Stropko S.J."/>
            <person name="Newman J.D."/>
        </authorList>
    </citation>
    <scope>NUCLEOTIDE SEQUENCE [LARGE SCALE GENOMIC DNA]</scope>
    <source>
        <strain evidence="14 15">LMG 24722</strain>
    </source>
</reference>
<evidence type="ECO:0000256" key="11">
    <source>
        <dbReference type="ARBA" id="ARBA00047481"/>
    </source>
</evidence>
<dbReference type="EMBL" id="JPRP01000001">
    <property type="protein sequence ID" value="KFF01164.1"/>
    <property type="molecule type" value="Genomic_DNA"/>
</dbReference>
<organism evidence="14 15">
    <name type="scientific">Chryseobacterium formosense</name>
    <dbReference type="NCBI Taxonomy" id="236814"/>
    <lineage>
        <taxon>Bacteria</taxon>
        <taxon>Pseudomonadati</taxon>
        <taxon>Bacteroidota</taxon>
        <taxon>Flavobacteriia</taxon>
        <taxon>Flavobacteriales</taxon>
        <taxon>Weeksellaceae</taxon>
        <taxon>Chryseobacterium group</taxon>
        <taxon>Chryseobacterium</taxon>
    </lineage>
</organism>
<dbReference type="UniPathway" id="UPA00031">
    <property type="reaction ID" value="UER00012"/>
</dbReference>
<evidence type="ECO:0000259" key="13">
    <source>
        <dbReference type="Pfam" id="PF00155"/>
    </source>
</evidence>
<dbReference type="Proteomes" id="UP000028713">
    <property type="component" value="Unassembled WGS sequence"/>
</dbReference>
<keyword evidence="7 12" id="KW-0028">Amino-acid biosynthesis</keyword>
<dbReference type="GO" id="GO:0000105">
    <property type="term" value="P:L-histidine biosynthetic process"/>
    <property type="evidence" value="ECO:0007669"/>
    <property type="project" value="UniProtKB-UniRule"/>
</dbReference>
<name>A0A085Z9Q0_9FLAO</name>
<evidence type="ECO:0000256" key="7">
    <source>
        <dbReference type="ARBA" id="ARBA00022605"/>
    </source>
</evidence>
<proteinExistence type="inferred from homology"/>
<comment type="pathway">
    <text evidence="3">Lipid metabolism.</text>
</comment>
<dbReference type="RefSeq" id="WP_034676313.1">
    <property type="nucleotide sequence ID" value="NZ_FPAP01000001.1"/>
</dbReference>
<dbReference type="eggNOG" id="COG0079">
    <property type="taxonomic scope" value="Bacteria"/>
</dbReference>
<dbReference type="Gene3D" id="3.40.640.10">
    <property type="entry name" value="Type I PLP-dependent aspartate aminotransferase-like (Major domain)"/>
    <property type="match status" value="1"/>
</dbReference>
<protein>
    <recommendedName>
        <fullName evidence="12">Histidinol-phosphate aminotransferase</fullName>
        <ecNumber evidence="12">2.6.1.9</ecNumber>
    </recommendedName>
    <alternativeName>
        <fullName evidence="12">Imidazole acetol-phosphate transaminase</fullName>
    </alternativeName>
</protein>
<dbReference type="InterPro" id="IPR001917">
    <property type="entry name" value="Aminotrans_II_pyridoxalP_BS"/>
</dbReference>